<dbReference type="GO" id="GO:0031418">
    <property type="term" value="F:L-ascorbic acid binding"/>
    <property type="evidence" value="ECO:0007669"/>
    <property type="project" value="InterPro"/>
</dbReference>
<dbReference type="InterPro" id="IPR005123">
    <property type="entry name" value="Oxoglu/Fe-dep_dioxygenase_dom"/>
</dbReference>
<dbReference type="InterPro" id="IPR011990">
    <property type="entry name" value="TPR-like_helical_dom_sf"/>
</dbReference>
<dbReference type="Gene3D" id="1.25.40.10">
    <property type="entry name" value="Tetratricopeptide repeat domain"/>
    <property type="match status" value="1"/>
</dbReference>
<evidence type="ECO:0000256" key="6">
    <source>
        <dbReference type="ARBA" id="ARBA00023004"/>
    </source>
</evidence>
<dbReference type="Proteomes" id="UP001230188">
    <property type="component" value="Unassembled WGS sequence"/>
</dbReference>
<keyword evidence="3" id="KW-0256">Endoplasmic reticulum</keyword>
<evidence type="ECO:0000313" key="10">
    <source>
        <dbReference type="Proteomes" id="UP001230188"/>
    </source>
</evidence>
<dbReference type="PROSITE" id="PS51471">
    <property type="entry name" value="FE2OG_OXY"/>
    <property type="match status" value="1"/>
</dbReference>
<dbReference type="GO" id="GO:0005506">
    <property type="term" value="F:iron ion binding"/>
    <property type="evidence" value="ECO:0007669"/>
    <property type="project" value="InterPro"/>
</dbReference>
<dbReference type="GO" id="GO:0051213">
    <property type="term" value="F:dioxygenase activity"/>
    <property type="evidence" value="ECO:0007669"/>
    <property type="project" value="UniProtKB-KW"/>
</dbReference>
<keyword evidence="5" id="KW-0560">Oxidoreductase</keyword>
<dbReference type="Gene3D" id="2.60.120.620">
    <property type="entry name" value="q2cbj1_9rhob like domain"/>
    <property type="match status" value="1"/>
</dbReference>
<dbReference type="EMBL" id="JAQMWT010000615">
    <property type="protein sequence ID" value="KAJ8598926.1"/>
    <property type="molecule type" value="Genomic_DNA"/>
</dbReference>
<feature type="domain" description="Fe2OG dioxygenase" evidence="8">
    <location>
        <begin position="341"/>
        <end position="435"/>
    </location>
</feature>
<evidence type="ECO:0000256" key="2">
    <source>
        <dbReference type="ARBA" id="ARBA00022723"/>
    </source>
</evidence>
<dbReference type="SMART" id="SM00702">
    <property type="entry name" value="P4Hc"/>
    <property type="match status" value="1"/>
</dbReference>
<evidence type="ECO:0000256" key="5">
    <source>
        <dbReference type="ARBA" id="ARBA00023002"/>
    </source>
</evidence>
<evidence type="ECO:0000256" key="7">
    <source>
        <dbReference type="ARBA" id="ARBA00023180"/>
    </source>
</evidence>
<dbReference type="AlphaFoldDB" id="A0AAD7U5Y4"/>
<keyword evidence="4" id="KW-0223">Dioxygenase</keyword>
<sequence length="453" mass="49095">MDDDLLVLLCGVTSLSCDDDDDDESEHATARRQSPSWRCRALRARRRACAVPRVAKRVPFARRLRGEHLAAGMTLTTCAALSADARSRAQLEDTNNPSRAARELRRAARLCDDDDEAARLFAALALCEIRLGAPRRALAACDEAPCETAAIARARATAHSTLLEFDRAARWCERAIHLGDKAHYALGVCHLGRLDHAAAYRAFARGFLDGGTSSVLDDARRLETQLAKRLSYYPRVAPDLDTVARKLAAYSDTTASCPPSFVFKTAPVLVDPRECDALVAAAVDADVWRSDRHGAHPTCDVAVVDLGAEALAIVNRWLEHVLLPLAAARAFQNARTTRGLAVHDAFVVKYCAESAAHAALPIHQDQALVSMTVGLNPLADYEGGGLWFEHHPDTSVGTVVPCDRGQAVVFASSLRHAALAVTQGQRFVLALFLYRTDNDGDHEERPAASSPAE</sequence>
<dbReference type="GO" id="GO:0016705">
    <property type="term" value="F:oxidoreductase activity, acting on paired donors, with incorporation or reduction of molecular oxygen"/>
    <property type="evidence" value="ECO:0007669"/>
    <property type="project" value="InterPro"/>
</dbReference>
<keyword evidence="10" id="KW-1185">Reference proteome</keyword>
<evidence type="ECO:0000313" key="9">
    <source>
        <dbReference type="EMBL" id="KAJ8598926.1"/>
    </source>
</evidence>
<organism evidence="9 10">
    <name type="scientific">Chrysophaeum taylorii</name>
    <dbReference type="NCBI Taxonomy" id="2483200"/>
    <lineage>
        <taxon>Eukaryota</taxon>
        <taxon>Sar</taxon>
        <taxon>Stramenopiles</taxon>
        <taxon>Ochrophyta</taxon>
        <taxon>Pelagophyceae</taxon>
        <taxon>Pelagomonadales</taxon>
        <taxon>Pelagomonadaceae</taxon>
        <taxon>Chrysophaeum</taxon>
    </lineage>
</organism>
<keyword evidence="7" id="KW-0325">Glycoprotein</keyword>
<name>A0AAD7U5Y4_9STRA</name>
<accession>A0AAD7U5Y4</accession>
<evidence type="ECO:0000256" key="3">
    <source>
        <dbReference type="ARBA" id="ARBA00022824"/>
    </source>
</evidence>
<comment type="cofactor">
    <cofactor evidence="1">
        <name>L-ascorbate</name>
        <dbReference type="ChEBI" id="CHEBI:38290"/>
    </cofactor>
</comment>
<protein>
    <recommendedName>
        <fullName evidence="8">Fe2OG dioxygenase domain-containing protein</fullName>
    </recommendedName>
</protein>
<dbReference type="InterPro" id="IPR006620">
    <property type="entry name" value="Pro_4_hyd_alph"/>
</dbReference>
<evidence type="ECO:0000256" key="4">
    <source>
        <dbReference type="ARBA" id="ARBA00022964"/>
    </source>
</evidence>
<proteinExistence type="predicted"/>
<keyword evidence="6" id="KW-0408">Iron</keyword>
<comment type="caution">
    <text evidence="9">The sequence shown here is derived from an EMBL/GenBank/DDBJ whole genome shotgun (WGS) entry which is preliminary data.</text>
</comment>
<keyword evidence="2" id="KW-0479">Metal-binding</keyword>
<reference evidence="9" key="1">
    <citation type="submission" date="2023-01" db="EMBL/GenBank/DDBJ databases">
        <title>Metagenome sequencing of chrysophaentin producing Chrysophaeum taylorii.</title>
        <authorList>
            <person name="Davison J."/>
            <person name="Bewley C."/>
        </authorList>
    </citation>
    <scope>NUCLEOTIDE SEQUENCE</scope>
    <source>
        <strain evidence="9">NIES-1699</strain>
    </source>
</reference>
<gene>
    <name evidence="9" type="ORF">CTAYLR_009855</name>
</gene>
<evidence type="ECO:0000256" key="1">
    <source>
        <dbReference type="ARBA" id="ARBA00001961"/>
    </source>
</evidence>
<evidence type="ECO:0000259" key="8">
    <source>
        <dbReference type="PROSITE" id="PS51471"/>
    </source>
</evidence>